<dbReference type="STRING" id="237631.A0A0D1CSP8"/>
<dbReference type="GO" id="GO:0003724">
    <property type="term" value="F:RNA helicase activity"/>
    <property type="evidence" value="ECO:0007669"/>
    <property type="project" value="UniProtKB-EC"/>
</dbReference>
<dbReference type="PROSITE" id="PS00690">
    <property type="entry name" value="DEAH_ATP_HELICASE"/>
    <property type="match status" value="1"/>
</dbReference>
<feature type="compositionally biased region" description="Low complexity" evidence="8">
    <location>
        <begin position="20"/>
        <end position="44"/>
    </location>
</feature>
<dbReference type="InterPro" id="IPR003593">
    <property type="entry name" value="AAA+_ATPase"/>
</dbReference>
<dbReference type="Pfam" id="PF07717">
    <property type="entry name" value="OB_NTP_bind"/>
    <property type="match status" value="1"/>
</dbReference>
<keyword evidence="3" id="KW-0547">Nucleotide-binding</keyword>
<dbReference type="EMBL" id="CM003144">
    <property type="protein sequence ID" value="KIS69538.1"/>
    <property type="molecule type" value="Genomic_DNA"/>
</dbReference>
<dbReference type="GO" id="GO:0004386">
    <property type="term" value="F:helicase activity"/>
    <property type="evidence" value="ECO:0000318"/>
    <property type="project" value="GO_Central"/>
</dbReference>
<evidence type="ECO:0000259" key="10">
    <source>
        <dbReference type="PROSITE" id="PS51194"/>
    </source>
</evidence>
<evidence type="ECO:0000256" key="2">
    <source>
        <dbReference type="ARBA" id="ARBA00012552"/>
    </source>
</evidence>
<name>A0A0D1CSP8_MYCMD</name>
<dbReference type="InterPro" id="IPR011545">
    <property type="entry name" value="DEAD/DEAH_box_helicase_dom"/>
</dbReference>
<reference evidence="11 12" key="1">
    <citation type="journal article" date="2006" name="Nature">
        <title>Insights from the genome of the biotrophic fungal plant pathogen Ustilago maydis.</title>
        <authorList>
            <person name="Kamper J."/>
            <person name="Kahmann R."/>
            <person name="Bolker M."/>
            <person name="Ma L.J."/>
            <person name="Brefort T."/>
            <person name="Saville B.J."/>
            <person name="Banuett F."/>
            <person name="Kronstad J.W."/>
            <person name="Gold S.E."/>
            <person name="Muller O."/>
            <person name="Perlin M.H."/>
            <person name="Wosten H.A."/>
            <person name="de Vries R."/>
            <person name="Ruiz-Herrera J."/>
            <person name="Reynaga-Pena C.G."/>
            <person name="Snetselaar K."/>
            <person name="McCann M."/>
            <person name="Perez-Martin J."/>
            <person name="Feldbrugge M."/>
            <person name="Basse C.W."/>
            <person name="Steinberg G."/>
            <person name="Ibeas J.I."/>
            <person name="Holloman W."/>
            <person name="Guzman P."/>
            <person name="Farman M."/>
            <person name="Stajich J.E."/>
            <person name="Sentandreu R."/>
            <person name="Gonzalez-Prieto J.M."/>
            <person name="Kennell J.C."/>
            <person name="Molina L."/>
            <person name="Schirawski J."/>
            <person name="Mendoza-Mendoza A."/>
            <person name="Greilinger D."/>
            <person name="Munch K."/>
            <person name="Rossel N."/>
            <person name="Scherer M."/>
            <person name="Vranes M."/>
            <person name="Ladendorf O."/>
            <person name="Vincon V."/>
            <person name="Fuchs U."/>
            <person name="Sandrock B."/>
            <person name="Meng S."/>
            <person name="Ho E.C."/>
            <person name="Cahill M.J."/>
            <person name="Boyce K.J."/>
            <person name="Klose J."/>
            <person name="Klosterman S.J."/>
            <person name="Deelstra H.J."/>
            <person name="Ortiz-Castellanos L."/>
            <person name="Li W."/>
            <person name="Sanchez-Alonso P."/>
            <person name="Schreier P.H."/>
            <person name="Hauser-Hahn I."/>
            <person name="Vaupel M."/>
            <person name="Koopmann E."/>
            <person name="Friedrich G."/>
            <person name="Voss H."/>
            <person name="Schluter T."/>
            <person name="Margolis J."/>
            <person name="Platt D."/>
            <person name="Swimmer C."/>
            <person name="Gnirke A."/>
            <person name="Chen F."/>
            <person name="Vysotskaia V."/>
            <person name="Mannhaupt G."/>
            <person name="Guldener U."/>
            <person name="Munsterkotter M."/>
            <person name="Haase D."/>
            <person name="Oesterheld M."/>
            <person name="Mewes H.W."/>
            <person name="Mauceli E.W."/>
            <person name="DeCaprio D."/>
            <person name="Wade C.M."/>
            <person name="Butler J."/>
            <person name="Young S."/>
            <person name="Jaffe D.B."/>
            <person name="Calvo S."/>
            <person name="Nusbaum C."/>
            <person name="Galagan J."/>
            <person name="Birren B.W."/>
        </authorList>
    </citation>
    <scope>NUCLEOTIDE SEQUENCE [LARGE SCALE GENOMIC DNA]</scope>
    <source>
        <strain evidence="12">DSM 14603 / FGSC 9021 / UM521</strain>
    </source>
</reference>
<evidence type="ECO:0000256" key="6">
    <source>
        <dbReference type="ARBA" id="ARBA00022840"/>
    </source>
</evidence>
<keyword evidence="6" id="KW-0067">ATP-binding</keyword>
<keyword evidence="5" id="KW-0347">Helicase</keyword>
<dbReference type="Proteomes" id="UP000000561">
    <property type="component" value="Chromosome 5"/>
</dbReference>
<dbReference type="CDD" id="cd17917">
    <property type="entry name" value="DEXHc_RHA-like"/>
    <property type="match status" value="1"/>
</dbReference>
<evidence type="ECO:0000313" key="12">
    <source>
        <dbReference type="Proteomes" id="UP000000561"/>
    </source>
</evidence>
<dbReference type="GO" id="GO:0003723">
    <property type="term" value="F:RNA binding"/>
    <property type="evidence" value="ECO:0000318"/>
    <property type="project" value="GO_Central"/>
</dbReference>
<dbReference type="Gene3D" id="3.40.50.300">
    <property type="entry name" value="P-loop containing nucleotide triphosphate hydrolases"/>
    <property type="match status" value="2"/>
</dbReference>
<dbReference type="GO" id="GO:0005524">
    <property type="term" value="F:ATP binding"/>
    <property type="evidence" value="ECO:0007669"/>
    <property type="project" value="UniProtKB-KW"/>
</dbReference>
<dbReference type="AlphaFoldDB" id="A0A0D1CSP8"/>
<evidence type="ECO:0000256" key="7">
    <source>
        <dbReference type="ARBA" id="ARBA00047984"/>
    </source>
</evidence>
<feature type="region of interest" description="Disordered" evidence="8">
    <location>
        <begin position="1"/>
        <end position="44"/>
    </location>
</feature>
<feature type="domain" description="Helicase ATP-binding" evidence="9">
    <location>
        <begin position="54"/>
        <end position="218"/>
    </location>
</feature>
<dbReference type="PANTHER" id="PTHR18934:SF136">
    <property type="entry name" value="ATP-DEPENDENT RNA HELICASE DHX35-RELATED"/>
    <property type="match status" value="1"/>
</dbReference>
<dbReference type="InterPro" id="IPR001650">
    <property type="entry name" value="Helicase_C-like"/>
</dbReference>
<dbReference type="InterPro" id="IPR027417">
    <property type="entry name" value="P-loop_NTPase"/>
</dbReference>
<gene>
    <name evidence="11" type="ORF">UMAG_11913</name>
</gene>
<evidence type="ECO:0000256" key="1">
    <source>
        <dbReference type="ARBA" id="ARBA00008792"/>
    </source>
</evidence>
<dbReference type="Pfam" id="PF00271">
    <property type="entry name" value="Helicase_C"/>
    <property type="match status" value="1"/>
</dbReference>
<dbReference type="SMART" id="SM00487">
    <property type="entry name" value="DEXDc"/>
    <property type="match status" value="1"/>
</dbReference>
<dbReference type="SMART" id="SM00382">
    <property type="entry name" value="AAA"/>
    <property type="match status" value="1"/>
</dbReference>
<evidence type="ECO:0000256" key="4">
    <source>
        <dbReference type="ARBA" id="ARBA00022801"/>
    </source>
</evidence>
<dbReference type="eggNOG" id="KOG0922">
    <property type="taxonomic scope" value="Eukaryota"/>
</dbReference>
<dbReference type="SMART" id="SM00490">
    <property type="entry name" value="HELICc"/>
    <property type="match status" value="1"/>
</dbReference>
<evidence type="ECO:0000313" key="11">
    <source>
        <dbReference type="EMBL" id="KIS69538.1"/>
    </source>
</evidence>
<dbReference type="PROSITE" id="PS51192">
    <property type="entry name" value="HELICASE_ATP_BIND_1"/>
    <property type="match status" value="1"/>
</dbReference>
<dbReference type="InterPro" id="IPR014001">
    <property type="entry name" value="Helicase_ATP-bd"/>
</dbReference>
<dbReference type="InParanoid" id="A0A0D1CSP8"/>
<organism evidence="11 12">
    <name type="scientific">Mycosarcoma maydis</name>
    <name type="common">Corn smut fungus</name>
    <name type="synonym">Ustilago maydis</name>
    <dbReference type="NCBI Taxonomy" id="5270"/>
    <lineage>
        <taxon>Eukaryota</taxon>
        <taxon>Fungi</taxon>
        <taxon>Dikarya</taxon>
        <taxon>Basidiomycota</taxon>
        <taxon>Ustilaginomycotina</taxon>
        <taxon>Ustilaginomycetes</taxon>
        <taxon>Ustilaginales</taxon>
        <taxon>Ustilaginaceae</taxon>
        <taxon>Mycosarcoma</taxon>
    </lineage>
</organism>
<dbReference type="InterPro" id="IPR002464">
    <property type="entry name" value="DNA/RNA_helicase_DEAH_CS"/>
</dbReference>
<dbReference type="Pfam" id="PF21010">
    <property type="entry name" value="HA2_C"/>
    <property type="match status" value="1"/>
</dbReference>
<evidence type="ECO:0000256" key="3">
    <source>
        <dbReference type="ARBA" id="ARBA00022741"/>
    </source>
</evidence>
<dbReference type="RefSeq" id="XP_011388893.1">
    <property type="nucleotide sequence ID" value="XM_011390591.1"/>
</dbReference>
<dbReference type="Pfam" id="PF00270">
    <property type="entry name" value="DEAD"/>
    <property type="match status" value="1"/>
</dbReference>
<accession>A0A0D1CSP8</accession>
<dbReference type="SMART" id="SM00847">
    <property type="entry name" value="HA2"/>
    <property type="match status" value="1"/>
</dbReference>
<evidence type="ECO:0000256" key="8">
    <source>
        <dbReference type="SAM" id="MobiDB-lite"/>
    </source>
</evidence>
<keyword evidence="4" id="KW-0378">Hydrolase</keyword>
<dbReference type="PROSITE" id="PS51194">
    <property type="entry name" value="HELICASE_CTER"/>
    <property type="match status" value="1"/>
</dbReference>
<dbReference type="InterPro" id="IPR011709">
    <property type="entry name" value="DEAD-box_helicase_OB_fold"/>
</dbReference>
<sequence>MSATAPKPVFWKPGSARPGSSLDRSSESSSLLVTSSPSSHSSSLPIHSARLSILYALETHQILIVVAATGSGKTTQLPQILYHAGYTSTSGIIACTQPRRLSAISIASRVSSELNTRLGTTVGYTIRFEDNSSAETRIKYMTAGALLRECIRDPLLTRYSVIIVDEAHERQVQSDLLLGVLKKILRKRRELRVVVSSATIDALAFKRFFEHDIGGSGSAGDEPEEKVAVLQLDGASTFPVEIAYLKQPCDDWMLETIETIWRIHLAEPQGDILAFVTARHEIDLALQHLSDRQLDLPPSALKMNLLALHAGLSMDEQNAIFARPLSPHTTRKVVIATNIAEASITLDGIVYVVDCGLVKVRSAGSHGSCVDSLWLEPISRASATQRAGRAGRTAAGKCFRLYTEEYFLTSMRETTLPELYRVDLSATVLLLKSLGIDDLVKFDWLPPAPRVTSLASALSSLHSLRALDDHARLTIVGAWMGELPLAPHLARILIASAQPEFACAQEMLSILAMLTVTDPFFARDSVETQLSVRNFAAQEGDFLTLLNILTGFMQNGSSKKWATKNRLAFTVLHRALNIRSQLSRFLVRFSSHPLGITLNPTSSVLDHPTARESITKCLCTGLYANLARYNAATMSYTSTSAHQLHVHPSSVLFNRQPQQGKFWIIFSHAEQHHSAQQDKVYIRDLGVLDELEWLTDSVPGAYTVETRCGRDAQTRLPTSNNRESP</sequence>
<dbReference type="Gene3D" id="1.20.120.1080">
    <property type="match status" value="1"/>
</dbReference>
<evidence type="ECO:0000259" key="9">
    <source>
        <dbReference type="PROSITE" id="PS51192"/>
    </source>
</evidence>
<dbReference type="GO" id="GO:0016787">
    <property type="term" value="F:hydrolase activity"/>
    <property type="evidence" value="ECO:0007669"/>
    <property type="project" value="UniProtKB-KW"/>
</dbReference>
<dbReference type="InterPro" id="IPR007502">
    <property type="entry name" value="Helicase-assoc_dom"/>
</dbReference>
<comment type="similarity">
    <text evidence="1">Belongs to the DEAD box helicase family. DEAH subfamily.</text>
</comment>
<dbReference type="CDD" id="cd18791">
    <property type="entry name" value="SF2_C_RHA"/>
    <property type="match status" value="1"/>
</dbReference>
<dbReference type="FunFam" id="3.40.50.300:FF:000578">
    <property type="entry name" value="probable ATP-dependent RNA helicase DHX35"/>
    <property type="match status" value="1"/>
</dbReference>
<dbReference type="EC" id="3.6.4.13" evidence="2"/>
<dbReference type="VEuPathDB" id="FungiDB:UMAG_11913"/>
<dbReference type="SUPFAM" id="SSF52540">
    <property type="entry name" value="P-loop containing nucleoside triphosphate hydrolases"/>
    <property type="match status" value="1"/>
</dbReference>
<evidence type="ECO:0000256" key="5">
    <source>
        <dbReference type="ARBA" id="ARBA00022806"/>
    </source>
</evidence>
<keyword evidence="12" id="KW-1185">Reference proteome</keyword>
<dbReference type="OrthoDB" id="10253254at2759"/>
<dbReference type="KEGG" id="uma:UMAG_11913"/>
<dbReference type="PANTHER" id="PTHR18934">
    <property type="entry name" value="ATP-DEPENDENT RNA HELICASE"/>
    <property type="match status" value="1"/>
</dbReference>
<proteinExistence type="inferred from homology"/>
<dbReference type="GeneID" id="23567724"/>
<protein>
    <recommendedName>
        <fullName evidence="2">RNA helicase</fullName>
        <ecNumber evidence="2">3.6.4.13</ecNumber>
    </recommendedName>
</protein>
<feature type="domain" description="Helicase C-terminal" evidence="10">
    <location>
        <begin position="248"/>
        <end position="435"/>
    </location>
</feature>
<dbReference type="GO" id="GO:0071013">
    <property type="term" value="C:catalytic step 2 spliceosome"/>
    <property type="evidence" value="ECO:0000318"/>
    <property type="project" value="GO_Central"/>
</dbReference>
<comment type="catalytic activity">
    <reaction evidence="7">
        <text>ATP + H2O = ADP + phosphate + H(+)</text>
        <dbReference type="Rhea" id="RHEA:13065"/>
        <dbReference type="ChEBI" id="CHEBI:15377"/>
        <dbReference type="ChEBI" id="CHEBI:15378"/>
        <dbReference type="ChEBI" id="CHEBI:30616"/>
        <dbReference type="ChEBI" id="CHEBI:43474"/>
        <dbReference type="ChEBI" id="CHEBI:456216"/>
        <dbReference type="EC" id="3.6.4.13"/>
    </reaction>
</comment>